<dbReference type="eggNOG" id="COG5492">
    <property type="taxonomic scope" value="Bacteria"/>
</dbReference>
<dbReference type="PROSITE" id="PS51257">
    <property type="entry name" value="PROKAR_LIPOPROTEIN"/>
    <property type="match status" value="1"/>
</dbReference>
<evidence type="ECO:0000313" key="2">
    <source>
        <dbReference type="EMBL" id="EEK17610.1"/>
    </source>
</evidence>
<gene>
    <name evidence="2" type="ORF">PORUE0001_0196</name>
</gene>
<dbReference type="Proteomes" id="UP000003303">
    <property type="component" value="Unassembled WGS sequence"/>
</dbReference>
<dbReference type="RefSeq" id="WP_007364644.1">
    <property type="nucleotide sequence ID" value="NZ_ACLR01000034.1"/>
</dbReference>
<proteinExistence type="predicted"/>
<dbReference type="EMBL" id="ACLR01000034">
    <property type="protein sequence ID" value="EEK17610.1"/>
    <property type="molecule type" value="Genomic_DNA"/>
</dbReference>
<dbReference type="PANTHER" id="PTHR41339">
    <property type="entry name" value="LIPL48"/>
    <property type="match status" value="1"/>
</dbReference>
<dbReference type="PANTHER" id="PTHR41339:SF1">
    <property type="entry name" value="SECRETED PROTEIN"/>
    <property type="match status" value="1"/>
</dbReference>
<dbReference type="STRING" id="596327.PORUE0001_0196"/>
<name>C2M9P6_9PORP</name>
<evidence type="ECO:0000256" key="1">
    <source>
        <dbReference type="SAM" id="SignalP"/>
    </source>
</evidence>
<organism evidence="2 3">
    <name type="scientific">Porphyromonas uenonis 60-3</name>
    <dbReference type="NCBI Taxonomy" id="596327"/>
    <lineage>
        <taxon>Bacteria</taxon>
        <taxon>Pseudomonadati</taxon>
        <taxon>Bacteroidota</taxon>
        <taxon>Bacteroidia</taxon>
        <taxon>Bacteroidales</taxon>
        <taxon>Porphyromonadaceae</taxon>
        <taxon>Porphyromonas</taxon>
    </lineage>
</organism>
<reference evidence="2 3" key="1">
    <citation type="submission" date="2009-04" db="EMBL/GenBank/DDBJ databases">
        <authorList>
            <person name="Sebastian Y."/>
            <person name="Madupu R."/>
            <person name="Durkin A.S."/>
            <person name="Torralba M."/>
            <person name="Methe B."/>
            <person name="Sutton G.G."/>
            <person name="Strausberg R.L."/>
            <person name="Nelson K.E."/>
        </authorList>
    </citation>
    <scope>NUCLEOTIDE SEQUENCE [LARGE SCALE GENOMIC DNA]</scope>
    <source>
        <strain evidence="2 3">60-3</strain>
    </source>
</reference>
<keyword evidence="1" id="KW-0732">Signal</keyword>
<evidence type="ECO:0008006" key="4">
    <source>
        <dbReference type="Google" id="ProtNLM"/>
    </source>
</evidence>
<accession>C2M9P6</accession>
<dbReference type="AlphaFoldDB" id="C2M9P6"/>
<sequence>MNKTIRLLSLVMATLMSLALLTSCDETGNEPNGGGDNNKVTGRTIGGKELVVIEGRISGKNNHWTADKVYALKGIVTVPAGETLTIDAGTTIIEEPTASGATGVLVVTRGAKIMAEGTAQKPIVFTSSKAVDNNAGRPAPGDFGGVIILGKAKVNTPTDAQFIEGLNQGVEEYRYGGDNDEDNSGVLRYVRIEYAGFILGDSNEINGLTCGGVGRGTTIDHIQVSWGLDDSFEFFGGCVNATHLVSYACDDDNFDFDNGFTGSITYGVAIANPASTHSDSKGKSDSNGIELDNNAKAQDETFSLIPKTHPTLTNVSIIGASTRVANVHNNFQGDAYKYAARIRRGGQITLKDCILTGYPKGFVLDPDADKMEHSKIEGSSFHGFDAAFEIKNGSTKPTTGIIEVVNKDSAATFGMKVPFGTPADFTGALVGAFPASKGNWLQGWTAF</sequence>
<protein>
    <recommendedName>
        <fullName evidence="4">T9SS C-terminal target domain-containing protein</fullName>
    </recommendedName>
</protein>
<comment type="caution">
    <text evidence="2">The sequence shown here is derived from an EMBL/GenBank/DDBJ whole genome shotgun (WGS) entry which is preliminary data.</text>
</comment>
<feature type="chain" id="PRO_5002916455" description="T9SS C-terminal target domain-containing protein" evidence="1">
    <location>
        <begin position="23"/>
        <end position="447"/>
    </location>
</feature>
<evidence type="ECO:0000313" key="3">
    <source>
        <dbReference type="Proteomes" id="UP000003303"/>
    </source>
</evidence>
<keyword evidence="3" id="KW-1185">Reference proteome</keyword>
<feature type="signal peptide" evidence="1">
    <location>
        <begin position="1"/>
        <end position="22"/>
    </location>
</feature>
<dbReference type="OrthoDB" id="1521716at2"/>